<keyword evidence="1" id="KW-0472">Membrane</keyword>
<dbReference type="RefSeq" id="WP_120710549.1">
    <property type="nucleotide sequence ID" value="NZ_RBCJ01000001.1"/>
</dbReference>
<evidence type="ECO:0000256" key="1">
    <source>
        <dbReference type="SAM" id="Phobius"/>
    </source>
</evidence>
<keyword evidence="1" id="KW-1133">Transmembrane helix</keyword>
<accession>A0A3B0CBD9</accession>
<dbReference type="InterPro" id="IPR020509">
    <property type="entry name" value="Uncharacterised_YnzE"/>
</dbReference>
<protein>
    <recommendedName>
        <fullName evidence="4">DUF5367 domain-containing protein</fullName>
    </recommendedName>
</protein>
<evidence type="ECO:0000313" key="2">
    <source>
        <dbReference type="EMBL" id="RKN83342.1"/>
    </source>
</evidence>
<dbReference type="Proteomes" id="UP000276603">
    <property type="component" value="Unassembled WGS sequence"/>
</dbReference>
<keyword evidence="1" id="KW-0812">Transmembrane</keyword>
<evidence type="ECO:0008006" key="4">
    <source>
        <dbReference type="Google" id="ProtNLM"/>
    </source>
</evidence>
<organism evidence="2 3">
    <name type="scientific">Ulvibacterium marinum</name>
    <dbReference type="NCBI Taxonomy" id="2419782"/>
    <lineage>
        <taxon>Bacteria</taxon>
        <taxon>Pseudomonadati</taxon>
        <taxon>Bacteroidota</taxon>
        <taxon>Flavobacteriia</taxon>
        <taxon>Flavobacteriales</taxon>
        <taxon>Flavobacteriaceae</taxon>
        <taxon>Ulvibacterium</taxon>
    </lineage>
</organism>
<feature type="transmembrane region" description="Helical" evidence="1">
    <location>
        <begin position="66"/>
        <end position="89"/>
    </location>
</feature>
<comment type="caution">
    <text evidence="2">The sequence shown here is derived from an EMBL/GenBank/DDBJ whole genome shotgun (WGS) entry which is preliminary data.</text>
</comment>
<dbReference type="Pfam" id="PF17329">
    <property type="entry name" value="DUF5367"/>
    <property type="match status" value="1"/>
</dbReference>
<gene>
    <name evidence="2" type="ORF">D7Z94_05830</name>
</gene>
<keyword evidence="3" id="KW-1185">Reference proteome</keyword>
<sequence length="131" mass="14858">MKYLRAIGIGIIIWIIGVSIYNISFFMPILENPVQQANTALFIAVVPLVWLGALQYYKKDNHTQGYWVGLTFFLIAGILDAMITVPLFIMPNGGSHYEFFTDPGFWLIGVEFIAIATLYWYAKVHTKFSNG</sequence>
<feature type="transmembrane region" description="Helical" evidence="1">
    <location>
        <begin position="104"/>
        <end position="122"/>
    </location>
</feature>
<evidence type="ECO:0000313" key="3">
    <source>
        <dbReference type="Proteomes" id="UP000276603"/>
    </source>
</evidence>
<dbReference type="OrthoDB" id="840428at2"/>
<name>A0A3B0CBD9_9FLAO</name>
<reference evidence="2 3" key="1">
    <citation type="submission" date="2018-10" db="EMBL/GenBank/DDBJ databases">
        <title>Ulvibacterium marinum gen. nov., sp. nov., a novel marine bacterium of the family Flavobacteriaceae, isolated from a culture of the green alga Ulva prolifera.</title>
        <authorList>
            <person name="Zhang Z."/>
        </authorList>
    </citation>
    <scope>NUCLEOTIDE SEQUENCE [LARGE SCALE GENOMIC DNA]</scope>
    <source>
        <strain evidence="2 3">CCMM003</strain>
    </source>
</reference>
<feature type="transmembrane region" description="Helical" evidence="1">
    <location>
        <begin position="7"/>
        <end position="30"/>
    </location>
</feature>
<dbReference type="AlphaFoldDB" id="A0A3B0CBD9"/>
<dbReference type="EMBL" id="RBCJ01000001">
    <property type="protein sequence ID" value="RKN83342.1"/>
    <property type="molecule type" value="Genomic_DNA"/>
</dbReference>
<proteinExistence type="predicted"/>
<feature type="transmembrane region" description="Helical" evidence="1">
    <location>
        <begin position="36"/>
        <end position="54"/>
    </location>
</feature>